<feature type="transmembrane region" description="Helical" evidence="1">
    <location>
        <begin position="51"/>
        <end position="80"/>
    </location>
</feature>
<dbReference type="AlphaFoldDB" id="A0A087UR23"/>
<feature type="non-terminal residue" evidence="3">
    <location>
        <position position="193"/>
    </location>
</feature>
<feature type="signal peptide" evidence="2">
    <location>
        <begin position="1"/>
        <end position="27"/>
    </location>
</feature>
<proteinExistence type="predicted"/>
<keyword evidence="1" id="KW-0472">Membrane</keyword>
<dbReference type="EMBL" id="KK121144">
    <property type="protein sequence ID" value="KFM79812.1"/>
    <property type="molecule type" value="Genomic_DNA"/>
</dbReference>
<evidence type="ECO:0000313" key="3">
    <source>
        <dbReference type="EMBL" id="KFM79812.1"/>
    </source>
</evidence>
<dbReference type="OrthoDB" id="6435075at2759"/>
<sequence length="193" mass="20990">MGKTSTYWVLLLSTCILLQSMVLPAASAPFSDITTELEERQTPLVPSQFSLAATRFIVMLPFLPLMMAIPGVTAVIMPLFMAMQDRLKTIIPTFPNLIGGGNRPGSNIGGFVSNIGNSISNIANSISNPGGPNSAASESETSSVSPTFFRFKRSLFRLPTKAINEGFKEVFEFLHKTDDVLNQLTSSQPDCRR</sequence>
<keyword evidence="2" id="KW-0732">Signal</keyword>
<evidence type="ECO:0000256" key="1">
    <source>
        <dbReference type="SAM" id="Phobius"/>
    </source>
</evidence>
<protein>
    <submittedName>
        <fullName evidence="3">Uncharacterized protein</fullName>
    </submittedName>
</protein>
<gene>
    <name evidence="3" type="ORF">X975_15122</name>
</gene>
<evidence type="ECO:0000313" key="4">
    <source>
        <dbReference type="Proteomes" id="UP000054359"/>
    </source>
</evidence>
<keyword evidence="1" id="KW-0812">Transmembrane</keyword>
<accession>A0A087UR23</accession>
<name>A0A087UR23_STEMI</name>
<reference evidence="3 4" key="1">
    <citation type="submission" date="2013-11" db="EMBL/GenBank/DDBJ databases">
        <title>Genome sequencing of Stegodyphus mimosarum.</title>
        <authorList>
            <person name="Bechsgaard J."/>
        </authorList>
    </citation>
    <scope>NUCLEOTIDE SEQUENCE [LARGE SCALE GENOMIC DNA]</scope>
</reference>
<keyword evidence="4" id="KW-1185">Reference proteome</keyword>
<keyword evidence="1" id="KW-1133">Transmembrane helix</keyword>
<organism evidence="3 4">
    <name type="scientific">Stegodyphus mimosarum</name>
    <name type="common">African social velvet spider</name>
    <dbReference type="NCBI Taxonomy" id="407821"/>
    <lineage>
        <taxon>Eukaryota</taxon>
        <taxon>Metazoa</taxon>
        <taxon>Ecdysozoa</taxon>
        <taxon>Arthropoda</taxon>
        <taxon>Chelicerata</taxon>
        <taxon>Arachnida</taxon>
        <taxon>Araneae</taxon>
        <taxon>Araneomorphae</taxon>
        <taxon>Entelegynae</taxon>
        <taxon>Eresoidea</taxon>
        <taxon>Eresidae</taxon>
        <taxon>Stegodyphus</taxon>
    </lineage>
</organism>
<evidence type="ECO:0000256" key="2">
    <source>
        <dbReference type="SAM" id="SignalP"/>
    </source>
</evidence>
<feature type="chain" id="PRO_5001830770" evidence="2">
    <location>
        <begin position="28"/>
        <end position="193"/>
    </location>
</feature>
<dbReference type="Proteomes" id="UP000054359">
    <property type="component" value="Unassembled WGS sequence"/>
</dbReference>